<evidence type="ECO:0000259" key="2">
    <source>
        <dbReference type="Pfam" id="PF04696"/>
    </source>
</evidence>
<evidence type="ECO:0000256" key="1">
    <source>
        <dbReference type="SAM" id="MobiDB-lite"/>
    </source>
</evidence>
<accession>A0AAN9U008</accession>
<dbReference type="Pfam" id="PF04696">
    <property type="entry name" value="Pinin_SDK_memA"/>
    <property type="match status" value="1"/>
</dbReference>
<feature type="compositionally biased region" description="Basic and acidic residues" evidence="1">
    <location>
        <begin position="168"/>
        <end position="184"/>
    </location>
</feature>
<sequence>MSTSRGPVPDTDAAMSEAKPSDTNQLKRKSISTSPDPDEPGSGDVPIKRPKVGDISGRSPESDEGAGRNGNGNGTTGNGINKQQEPATEDAHSKRVSNSPDSRQAVRPERPSPSDERRRPSEARRRDDRSPTGPPDRRTPGSRRESDVRSPPGRRGSESGRRVSSFGAEKEHDRRESFSREEKKRGKRLFGGLLSTLSQTTPNSQQKRRQEIERRQKERAAQQTREDDRRRSEKLAKLERIRSIEQVRFDEQVYYRPWELSPREEDVIKDQVRDAESQIEEEVKQFKWRKEQRLRDLGASPSSSEIEATVGEQVEELSNKPAADESPTAATAANDRKPSPVPIPAPAPAPAQKSSHHEERDHDEVVEAEEDTVIY</sequence>
<dbReference type="AlphaFoldDB" id="A0AAN9U008"/>
<feature type="compositionally biased region" description="Polar residues" evidence="1">
    <location>
        <begin position="195"/>
        <end position="204"/>
    </location>
</feature>
<dbReference type="EMBL" id="JAJSPL020000060">
    <property type="protein sequence ID" value="KAK7730840.1"/>
    <property type="molecule type" value="Genomic_DNA"/>
</dbReference>
<reference evidence="3 4" key="1">
    <citation type="journal article" date="2023" name="PLoS ONE">
        <title>Cytospora paraplurivora sp. nov. isolated from orchards with fruit tree decline syndrome in Ontario, Canada.</title>
        <authorList>
            <person name="Ilyukhin E."/>
            <person name="Nguyen H.D.T."/>
            <person name="Castle A.J."/>
            <person name="Ellouze W."/>
        </authorList>
    </citation>
    <scope>NUCLEOTIDE SEQUENCE [LARGE SCALE GENOMIC DNA]</scope>
    <source>
        <strain evidence="3 4">FDS-564</strain>
    </source>
</reference>
<comment type="caution">
    <text evidence="3">The sequence shown here is derived from an EMBL/GenBank/DDBJ whole genome shotgun (WGS) entry which is preliminary data.</text>
</comment>
<feature type="compositionally biased region" description="Low complexity" evidence="1">
    <location>
        <begin position="324"/>
        <end position="333"/>
    </location>
</feature>
<feature type="region of interest" description="Disordered" evidence="1">
    <location>
        <begin position="294"/>
        <end position="375"/>
    </location>
</feature>
<protein>
    <recommendedName>
        <fullName evidence="2">Pinin/SDK/MemA protein domain-containing protein</fullName>
    </recommendedName>
</protein>
<feature type="compositionally biased region" description="Basic and acidic residues" evidence="1">
    <location>
        <begin position="208"/>
        <end position="237"/>
    </location>
</feature>
<feature type="domain" description="Pinin/SDK/MemA protein" evidence="2">
    <location>
        <begin position="181"/>
        <end position="252"/>
    </location>
</feature>
<feature type="compositionally biased region" description="Gly residues" evidence="1">
    <location>
        <begin position="67"/>
        <end position="77"/>
    </location>
</feature>
<dbReference type="InterPro" id="IPR006786">
    <property type="entry name" value="Pinin_SDK_MemA"/>
</dbReference>
<proteinExistence type="predicted"/>
<dbReference type="Proteomes" id="UP001320245">
    <property type="component" value="Unassembled WGS sequence"/>
</dbReference>
<feature type="compositionally biased region" description="Acidic residues" evidence="1">
    <location>
        <begin position="366"/>
        <end position="375"/>
    </location>
</feature>
<feature type="compositionally biased region" description="Basic and acidic residues" evidence="1">
    <location>
        <begin position="355"/>
        <end position="365"/>
    </location>
</feature>
<keyword evidence="4" id="KW-1185">Reference proteome</keyword>
<evidence type="ECO:0000313" key="3">
    <source>
        <dbReference type="EMBL" id="KAK7730840.1"/>
    </source>
</evidence>
<feature type="compositionally biased region" description="Pro residues" evidence="1">
    <location>
        <begin position="339"/>
        <end position="349"/>
    </location>
</feature>
<feature type="region of interest" description="Disordered" evidence="1">
    <location>
        <begin position="1"/>
        <end position="237"/>
    </location>
</feature>
<organism evidence="3 4">
    <name type="scientific">Cytospora paraplurivora</name>
    <dbReference type="NCBI Taxonomy" id="2898453"/>
    <lineage>
        <taxon>Eukaryota</taxon>
        <taxon>Fungi</taxon>
        <taxon>Dikarya</taxon>
        <taxon>Ascomycota</taxon>
        <taxon>Pezizomycotina</taxon>
        <taxon>Sordariomycetes</taxon>
        <taxon>Sordariomycetidae</taxon>
        <taxon>Diaporthales</taxon>
        <taxon>Cytosporaceae</taxon>
        <taxon>Cytospora</taxon>
    </lineage>
</organism>
<gene>
    <name evidence="3" type="ORF">SLS53_008918</name>
</gene>
<name>A0AAN9U008_9PEZI</name>
<evidence type="ECO:0000313" key="4">
    <source>
        <dbReference type="Proteomes" id="UP001320245"/>
    </source>
</evidence>
<feature type="compositionally biased region" description="Basic and acidic residues" evidence="1">
    <location>
        <begin position="104"/>
        <end position="148"/>
    </location>
</feature>